<accession>A0A183J3U6</accession>
<reference evidence="4" key="1">
    <citation type="submission" date="2016-06" db="UniProtKB">
        <authorList>
            <consortium name="WormBaseParasite"/>
        </authorList>
    </citation>
    <scope>IDENTIFICATION</scope>
</reference>
<evidence type="ECO:0000313" key="2">
    <source>
        <dbReference type="EMBL" id="VDP32694.1"/>
    </source>
</evidence>
<dbReference type="EMBL" id="UZAM01014232">
    <property type="protein sequence ID" value="VDP32694.1"/>
    <property type="molecule type" value="Genomic_DNA"/>
</dbReference>
<dbReference type="AlphaFoldDB" id="A0A183J3U6"/>
<keyword evidence="3" id="KW-1185">Reference proteome</keyword>
<feature type="transmembrane region" description="Helical" evidence="1">
    <location>
        <begin position="20"/>
        <end position="36"/>
    </location>
</feature>
<dbReference type="Proteomes" id="UP000270296">
    <property type="component" value="Unassembled WGS sequence"/>
</dbReference>
<evidence type="ECO:0000313" key="4">
    <source>
        <dbReference type="WBParaSite" id="SBAD_0001091101-mRNA-1"/>
    </source>
</evidence>
<keyword evidence="1" id="KW-0812">Transmembrane</keyword>
<proteinExistence type="predicted"/>
<keyword evidence="1" id="KW-1133">Transmembrane helix</keyword>
<evidence type="ECO:0000313" key="3">
    <source>
        <dbReference type="Proteomes" id="UP000270296"/>
    </source>
</evidence>
<gene>
    <name evidence="2" type="ORF">SBAD_LOCUS10544</name>
</gene>
<protein>
    <submittedName>
        <fullName evidence="4">NPH3 domain-containing protein</fullName>
    </submittedName>
</protein>
<dbReference type="WBParaSite" id="SBAD_0001091101-mRNA-1">
    <property type="protein sequence ID" value="SBAD_0001091101-mRNA-1"/>
    <property type="gene ID" value="SBAD_0001091101"/>
</dbReference>
<evidence type="ECO:0000256" key="1">
    <source>
        <dbReference type="SAM" id="Phobius"/>
    </source>
</evidence>
<keyword evidence="1" id="KW-0472">Membrane</keyword>
<name>A0A183J3U6_9BILA</name>
<reference evidence="2 3" key="2">
    <citation type="submission" date="2018-11" db="EMBL/GenBank/DDBJ databases">
        <authorList>
            <consortium name="Pathogen Informatics"/>
        </authorList>
    </citation>
    <scope>NUCLEOTIDE SEQUENCE [LARGE SCALE GENOMIC DNA]</scope>
</reference>
<organism evidence="4">
    <name type="scientific">Soboliphyme baturini</name>
    <dbReference type="NCBI Taxonomy" id="241478"/>
    <lineage>
        <taxon>Eukaryota</taxon>
        <taxon>Metazoa</taxon>
        <taxon>Ecdysozoa</taxon>
        <taxon>Nematoda</taxon>
        <taxon>Enoplea</taxon>
        <taxon>Dorylaimia</taxon>
        <taxon>Dioctophymatida</taxon>
        <taxon>Dioctophymatoidea</taxon>
        <taxon>Soboliphymatidae</taxon>
        <taxon>Soboliphyme</taxon>
    </lineage>
</organism>
<sequence length="132" mass="14592">MLSVNTSDIIYDRLVMLQLYLYPTIKDFALALVFILKNGINHGKKEDGAESSKPHKPSIVNSLKNVMHRSGSDSLEWVGGLKHTRSGLCDSISPSMLSKIPASATDKIDALQSFVKERKSLLLGRRSTDFSN</sequence>